<dbReference type="InterPro" id="IPR004099">
    <property type="entry name" value="Pyr_nucl-diS_OxRdtase_dimer"/>
</dbReference>
<keyword evidence="5" id="KW-0560">Oxidoreductase</keyword>
<name>A0A081N6W7_9GAMM</name>
<keyword evidence="4" id="KW-0274">FAD</keyword>
<dbReference type="InterPro" id="IPR050260">
    <property type="entry name" value="FAD-bd_OxRdtase"/>
</dbReference>
<proteinExistence type="inferred from homology"/>
<dbReference type="InterPro" id="IPR036873">
    <property type="entry name" value="Rhodanese-like_dom_sf"/>
</dbReference>
<dbReference type="SUPFAM" id="SSF51905">
    <property type="entry name" value="FAD/NAD(P)-binding domain"/>
    <property type="match status" value="1"/>
</dbReference>
<dbReference type="AlphaFoldDB" id="A0A081N6W7"/>
<dbReference type="eggNOG" id="COG0607">
    <property type="taxonomic scope" value="Bacteria"/>
</dbReference>
<feature type="domain" description="Rhodanese" evidence="7">
    <location>
        <begin position="464"/>
        <end position="547"/>
    </location>
</feature>
<dbReference type="GO" id="GO:0016491">
    <property type="term" value="F:oxidoreductase activity"/>
    <property type="evidence" value="ECO:0007669"/>
    <property type="project" value="UniProtKB-KW"/>
</dbReference>
<dbReference type="PRINTS" id="PR00368">
    <property type="entry name" value="FADPNR"/>
</dbReference>
<evidence type="ECO:0000256" key="6">
    <source>
        <dbReference type="ARBA" id="ARBA00023284"/>
    </source>
</evidence>
<keyword evidence="6" id="KW-0676">Redox-active center</keyword>
<reference evidence="8 9" key="1">
    <citation type="submission" date="2014-06" db="EMBL/GenBank/DDBJ databases">
        <title>Whole Genome Sequences of Three Symbiotic Endozoicomonas Bacteria.</title>
        <authorList>
            <person name="Neave M.J."/>
            <person name="Apprill A."/>
            <person name="Voolstra C.R."/>
        </authorList>
    </citation>
    <scope>NUCLEOTIDE SEQUENCE [LARGE SCALE GENOMIC DNA]</scope>
    <source>
        <strain evidence="8 9">LMG 24815</strain>
    </source>
</reference>
<evidence type="ECO:0000256" key="3">
    <source>
        <dbReference type="ARBA" id="ARBA00022630"/>
    </source>
</evidence>
<evidence type="ECO:0000256" key="1">
    <source>
        <dbReference type="ARBA" id="ARBA00001974"/>
    </source>
</evidence>
<dbReference type="SUPFAM" id="SSF55424">
    <property type="entry name" value="FAD/NAD-linked reductases, dimerisation (C-terminal) domain"/>
    <property type="match status" value="1"/>
</dbReference>
<sequence>MKIVIIGGVAGGASAAAKARRLSEDAEIILFERGEQISFANCGLPYHIGGDIQDRDALLIQTPEKMHHRFNIDVRVETEITDINPAKKTVVAKHTLTGEEYEETYDRLILSPGAAPFIPPIEGIESPEVMTLRNMSDMDRILATLDNTHTRRAAVIGGGFIGLEMAEALVHRNLSVSLIEQAPQVMAPLDAEMAEPLHDTLRQQNVDLRLNTGVKRFTLEDRGITLTLMDDSLLKVDLVILAIGVRPETTLATSAGLEIGKTGGIAVNRRMETSEQDIFAVGDAVEINEFVSGDPALIPLAGPANRQGRIAAINALGGKAEYRGSQGTAVCKLFDLTVASTGLNEKALKRQGTAYEKVYIHANNHAGYYPGASKINFKLLFSSEGKVLGAQATGLSGVDKRIDVIATAIQADLSVYDLEEVELTYAPPYGSAKDVVNYAGFVAANVLNKSMTQLYSENLPDALEDPQAILLDVRNPDEITQSGAIPGSINIPLDSLRQNLQQLPKNKTIIVYCAVGLRGYLACRVLGQNGYNTRNLAGGYYMWQQSKHCRPVSNTERKVA</sequence>
<dbReference type="InterPro" id="IPR036188">
    <property type="entry name" value="FAD/NAD-bd_sf"/>
</dbReference>
<gene>
    <name evidence="8" type="ORF">GZ77_07060</name>
</gene>
<dbReference type="SMART" id="SM00450">
    <property type="entry name" value="RHOD"/>
    <property type="match status" value="1"/>
</dbReference>
<dbReference type="Gene3D" id="3.50.50.60">
    <property type="entry name" value="FAD/NAD(P)-binding domain"/>
    <property type="match status" value="2"/>
</dbReference>
<dbReference type="Pfam" id="PF00581">
    <property type="entry name" value="Rhodanese"/>
    <property type="match status" value="1"/>
</dbReference>
<dbReference type="RefSeq" id="WP_034873943.1">
    <property type="nucleotide sequence ID" value="NZ_JOKG01000002.1"/>
</dbReference>
<accession>A0A081N6W7</accession>
<protein>
    <submittedName>
        <fullName evidence="8">CoA-disulfide reductase</fullName>
    </submittedName>
</protein>
<evidence type="ECO:0000313" key="9">
    <source>
        <dbReference type="Proteomes" id="UP000028006"/>
    </source>
</evidence>
<dbReference type="SUPFAM" id="SSF52821">
    <property type="entry name" value="Rhodanese/Cell cycle control phosphatase"/>
    <property type="match status" value="1"/>
</dbReference>
<evidence type="ECO:0000256" key="2">
    <source>
        <dbReference type="ARBA" id="ARBA00009130"/>
    </source>
</evidence>
<dbReference type="Gene3D" id="3.40.250.10">
    <property type="entry name" value="Rhodanese-like domain"/>
    <property type="match status" value="1"/>
</dbReference>
<dbReference type="EMBL" id="JOKG01000002">
    <property type="protein sequence ID" value="KEQ14190.1"/>
    <property type="molecule type" value="Genomic_DNA"/>
</dbReference>
<comment type="caution">
    <text evidence="8">The sequence shown here is derived from an EMBL/GenBank/DDBJ whole genome shotgun (WGS) entry which is preliminary data.</text>
</comment>
<dbReference type="InterPro" id="IPR023753">
    <property type="entry name" value="FAD/NAD-binding_dom"/>
</dbReference>
<dbReference type="PANTHER" id="PTHR43429">
    <property type="entry name" value="PYRIDINE NUCLEOTIDE-DISULFIDE OXIDOREDUCTASE DOMAIN-CONTAINING"/>
    <property type="match status" value="1"/>
</dbReference>
<dbReference type="Pfam" id="PF02852">
    <property type="entry name" value="Pyr_redox_dim"/>
    <property type="match status" value="1"/>
</dbReference>
<dbReference type="InterPro" id="IPR001763">
    <property type="entry name" value="Rhodanese-like_dom"/>
</dbReference>
<evidence type="ECO:0000256" key="5">
    <source>
        <dbReference type="ARBA" id="ARBA00023002"/>
    </source>
</evidence>
<dbReference type="PROSITE" id="PS50206">
    <property type="entry name" value="RHODANESE_3"/>
    <property type="match status" value="1"/>
</dbReference>
<dbReference type="PANTHER" id="PTHR43429:SF1">
    <property type="entry name" value="NAD(P)H SULFUR OXIDOREDUCTASE (COA-DEPENDENT)"/>
    <property type="match status" value="1"/>
</dbReference>
<dbReference type="eggNOG" id="COG0446">
    <property type="taxonomic scope" value="Bacteria"/>
</dbReference>
<comment type="cofactor">
    <cofactor evidence="1">
        <name>FAD</name>
        <dbReference type="ChEBI" id="CHEBI:57692"/>
    </cofactor>
</comment>
<keyword evidence="9" id="KW-1185">Reference proteome</keyword>
<dbReference type="PRINTS" id="PR00411">
    <property type="entry name" value="PNDRDTASEI"/>
</dbReference>
<evidence type="ECO:0000259" key="7">
    <source>
        <dbReference type="PROSITE" id="PS50206"/>
    </source>
</evidence>
<comment type="similarity">
    <text evidence="2">Belongs to the class-III pyridine nucleotide-disulfide oxidoreductase family.</text>
</comment>
<dbReference type="Proteomes" id="UP000028006">
    <property type="component" value="Unassembled WGS sequence"/>
</dbReference>
<evidence type="ECO:0000256" key="4">
    <source>
        <dbReference type="ARBA" id="ARBA00022827"/>
    </source>
</evidence>
<dbReference type="Pfam" id="PF07992">
    <property type="entry name" value="Pyr_redox_2"/>
    <property type="match status" value="1"/>
</dbReference>
<keyword evidence="3" id="KW-0285">Flavoprotein</keyword>
<dbReference type="InterPro" id="IPR016156">
    <property type="entry name" value="FAD/NAD-linked_Rdtase_dimer_sf"/>
</dbReference>
<organism evidence="8 9">
    <name type="scientific">Endozoicomonas montiporae</name>
    <dbReference type="NCBI Taxonomy" id="1027273"/>
    <lineage>
        <taxon>Bacteria</taxon>
        <taxon>Pseudomonadati</taxon>
        <taxon>Pseudomonadota</taxon>
        <taxon>Gammaproteobacteria</taxon>
        <taxon>Oceanospirillales</taxon>
        <taxon>Endozoicomonadaceae</taxon>
        <taxon>Endozoicomonas</taxon>
    </lineage>
</organism>
<evidence type="ECO:0000313" key="8">
    <source>
        <dbReference type="EMBL" id="KEQ14190.1"/>
    </source>
</evidence>